<feature type="signal peptide" evidence="1">
    <location>
        <begin position="1"/>
        <end position="22"/>
    </location>
</feature>
<dbReference type="EMBL" id="GL883077">
    <property type="protein sequence ID" value="EGF92315.1"/>
    <property type="molecule type" value="Genomic_DNA"/>
</dbReference>
<evidence type="ECO:0000313" key="3">
    <source>
        <dbReference type="EMBL" id="EGF92315.1"/>
    </source>
</evidence>
<dbReference type="Gene3D" id="3.40.50.1460">
    <property type="match status" value="1"/>
</dbReference>
<dbReference type="OrthoDB" id="7616061at2"/>
<keyword evidence="1" id="KW-0732">Signal</keyword>
<dbReference type="Pfam" id="PF08238">
    <property type="entry name" value="Sel1"/>
    <property type="match status" value="7"/>
</dbReference>
<dbReference type="eggNOG" id="COG4249">
    <property type="taxonomic scope" value="Bacteria"/>
</dbReference>
<dbReference type="SUPFAM" id="SSF52129">
    <property type="entry name" value="Caspase-like"/>
    <property type="match status" value="1"/>
</dbReference>
<dbReference type="PROSITE" id="PS50208">
    <property type="entry name" value="CASPASE_P20"/>
    <property type="match status" value="1"/>
</dbReference>
<organism evidence="3 4">
    <name type="scientific">Asticcacaulis biprosthecium C19</name>
    <dbReference type="NCBI Taxonomy" id="715226"/>
    <lineage>
        <taxon>Bacteria</taxon>
        <taxon>Pseudomonadati</taxon>
        <taxon>Pseudomonadota</taxon>
        <taxon>Alphaproteobacteria</taxon>
        <taxon>Caulobacterales</taxon>
        <taxon>Caulobacteraceae</taxon>
        <taxon>Asticcacaulis</taxon>
    </lineage>
</organism>
<dbReference type="PANTHER" id="PTHR11102:SF160">
    <property type="entry name" value="ERAD-ASSOCIATED E3 UBIQUITIN-PROTEIN LIGASE COMPONENT HRD3"/>
    <property type="match status" value="1"/>
</dbReference>
<feature type="chain" id="PRO_5003320947" evidence="1">
    <location>
        <begin position="23"/>
        <end position="635"/>
    </location>
</feature>
<accession>F4QLH0</accession>
<dbReference type="eggNOG" id="COG0790">
    <property type="taxonomic scope" value="Bacteria"/>
</dbReference>
<protein>
    <submittedName>
        <fullName evidence="3">Caspase domain protein</fullName>
    </submittedName>
</protein>
<dbReference type="STRING" id="715226.ABI_07500"/>
<sequence>MKLWLSLVAAFTLWCLGTVAHAAEPAKFALVINQVGYTHLTPLPDTDKEASQVTGALKKVGFEVTTVRNVNLGGLQTTLKDFRRKLAASPGAIGFIYYTGHGMADPTDEKGDNYLLGIDADVQVVADLPASGIKLSDLVNQMSRTDASAVIIVVDACRNTPSLGKAGTKGLVAVAAEPNTLVAYATDLGDIASVGVYAPVLAREMVKPGLSVTQVFDAVQIEVSKQTGRKQRPWSNNRIYDVICLAGCTVNINVTAPQVVTQPESIEQTFWASAKDCGDYRAYLNKYPNGEFAEMARTRLGAPLCNISRNPTSFDAGLAPALTSVSETLCDAKAGGQFDDDRPAANGYMAFASIVSADAVSVCQQAVDSNPKNRRMMVNLGRGYLAGSSFELAEQWFKKAADAGSAQGMFQLAMIANKGGQDPAGDQAARPWLLSAAALGNAEAMEYVGIFYSYGRGGHPQDPALAKAWYEKAAAKGSPYSTAALGGMAFYGQAGDQDYILARGWFKRAADMGYAPAMNSLGLMAEQGLLQPKDANLAREWYEKAAAAGDAGGMTSLGTLYYNGTGVTKDLVKARQWFDAGARRGDVNAMANVGMMQQNGLGGPVDLKSARYWYDLAGKGGHAWAAQQLKSMPAG</sequence>
<dbReference type="RefSeq" id="WP_006271490.1">
    <property type="nucleotide sequence ID" value="NZ_GL883077.1"/>
</dbReference>
<dbReference type="PANTHER" id="PTHR11102">
    <property type="entry name" value="SEL-1-LIKE PROTEIN"/>
    <property type="match status" value="1"/>
</dbReference>
<reference evidence="4" key="1">
    <citation type="submission" date="2011-03" db="EMBL/GenBank/DDBJ databases">
        <title>Draft genome sequence of Brevundimonas diminuta.</title>
        <authorList>
            <person name="Brown P.J.B."/>
            <person name="Buechlein A."/>
            <person name="Hemmerich C."/>
            <person name="Brun Y.V."/>
        </authorList>
    </citation>
    <scope>NUCLEOTIDE SEQUENCE [LARGE SCALE GENOMIC DNA]</scope>
    <source>
        <strain evidence="4">C19</strain>
    </source>
</reference>
<dbReference type="HOGENOM" id="CLU_019827_0_0_5"/>
<evidence type="ECO:0000256" key="1">
    <source>
        <dbReference type="SAM" id="SignalP"/>
    </source>
</evidence>
<keyword evidence="4" id="KW-1185">Reference proteome</keyword>
<dbReference type="InterPro" id="IPR001309">
    <property type="entry name" value="Pept_C14_p20"/>
</dbReference>
<evidence type="ECO:0000313" key="4">
    <source>
        <dbReference type="Proteomes" id="UP000006512"/>
    </source>
</evidence>
<dbReference type="Pfam" id="PF00656">
    <property type="entry name" value="Peptidase_C14"/>
    <property type="match status" value="1"/>
</dbReference>
<dbReference type="GO" id="GO:0004197">
    <property type="term" value="F:cysteine-type endopeptidase activity"/>
    <property type="evidence" value="ECO:0007669"/>
    <property type="project" value="InterPro"/>
</dbReference>
<dbReference type="GO" id="GO:0006508">
    <property type="term" value="P:proteolysis"/>
    <property type="evidence" value="ECO:0007669"/>
    <property type="project" value="InterPro"/>
</dbReference>
<name>F4QLH0_9CAUL</name>
<dbReference type="InterPro" id="IPR029030">
    <property type="entry name" value="Caspase-like_dom_sf"/>
</dbReference>
<feature type="domain" description="Caspase family p20" evidence="2">
    <location>
        <begin position="25"/>
        <end position="161"/>
    </location>
</feature>
<gene>
    <name evidence="3" type="ORF">ABI_07500</name>
</gene>
<dbReference type="InterPro" id="IPR011600">
    <property type="entry name" value="Pept_C14_caspase"/>
</dbReference>
<evidence type="ECO:0000259" key="2">
    <source>
        <dbReference type="PROSITE" id="PS50208"/>
    </source>
</evidence>
<dbReference type="SMART" id="SM00671">
    <property type="entry name" value="SEL1"/>
    <property type="match status" value="7"/>
</dbReference>
<dbReference type="Proteomes" id="UP000006512">
    <property type="component" value="Unassembled WGS sequence"/>
</dbReference>
<dbReference type="Gene3D" id="1.25.40.10">
    <property type="entry name" value="Tetratricopeptide repeat domain"/>
    <property type="match status" value="2"/>
</dbReference>
<dbReference type="SUPFAM" id="SSF81901">
    <property type="entry name" value="HCP-like"/>
    <property type="match status" value="1"/>
</dbReference>
<dbReference type="SUPFAM" id="SSF48452">
    <property type="entry name" value="TPR-like"/>
    <property type="match status" value="1"/>
</dbReference>
<dbReference type="AlphaFoldDB" id="F4QLH0"/>
<proteinExistence type="predicted"/>
<dbReference type="InterPro" id="IPR050767">
    <property type="entry name" value="Sel1_AlgK"/>
</dbReference>
<dbReference type="InterPro" id="IPR006597">
    <property type="entry name" value="Sel1-like"/>
</dbReference>
<dbReference type="InterPro" id="IPR011990">
    <property type="entry name" value="TPR-like_helical_dom_sf"/>
</dbReference>